<evidence type="ECO:0000256" key="1">
    <source>
        <dbReference type="SAM" id="Phobius"/>
    </source>
</evidence>
<comment type="caution">
    <text evidence="2">The sequence shown here is derived from an EMBL/GenBank/DDBJ whole genome shotgun (WGS) entry which is preliminary data.</text>
</comment>
<evidence type="ECO:0000313" key="2">
    <source>
        <dbReference type="EMBL" id="GAH91995.1"/>
    </source>
</evidence>
<accession>X1KEF0</accession>
<protein>
    <submittedName>
        <fullName evidence="2">Uncharacterized protein</fullName>
    </submittedName>
</protein>
<sequence length="78" mass="8046">MIETTRAIARKYGPRIGAAALALPFTVLSFAQDASPGAAGKTQVDATKADGLLVAGAVLAMVVAIWGVYKIIGLFGRR</sequence>
<proteinExistence type="predicted"/>
<name>X1KEF0_9ZZZZ</name>
<feature type="transmembrane region" description="Helical" evidence="1">
    <location>
        <begin position="12"/>
        <end position="31"/>
    </location>
</feature>
<dbReference type="EMBL" id="BARV01000031">
    <property type="protein sequence ID" value="GAH91995.1"/>
    <property type="molecule type" value="Genomic_DNA"/>
</dbReference>
<reference evidence="2" key="1">
    <citation type="journal article" date="2014" name="Front. Microbiol.">
        <title>High frequency of phylogenetically diverse reductive dehalogenase-homologous genes in deep subseafloor sedimentary metagenomes.</title>
        <authorList>
            <person name="Kawai M."/>
            <person name="Futagami T."/>
            <person name="Toyoda A."/>
            <person name="Takaki Y."/>
            <person name="Nishi S."/>
            <person name="Hori S."/>
            <person name="Arai W."/>
            <person name="Tsubouchi T."/>
            <person name="Morono Y."/>
            <person name="Uchiyama I."/>
            <person name="Ito T."/>
            <person name="Fujiyama A."/>
            <person name="Inagaki F."/>
            <person name="Takami H."/>
        </authorList>
    </citation>
    <scope>NUCLEOTIDE SEQUENCE</scope>
    <source>
        <strain evidence="2">Expedition CK06-06</strain>
    </source>
</reference>
<keyword evidence="1" id="KW-0812">Transmembrane</keyword>
<organism evidence="2">
    <name type="scientific">marine sediment metagenome</name>
    <dbReference type="NCBI Taxonomy" id="412755"/>
    <lineage>
        <taxon>unclassified sequences</taxon>
        <taxon>metagenomes</taxon>
        <taxon>ecological metagenomes</taxon>
    </lineage>
</organism>
<feature type="transmembrane region" description="Helical" evidence="1">
    <location>
        <begin position="51"/>
        <end position="72"/>
    </location>
</feature>
<dbReference type="AlphaFoldDB" id="X1KEF0"/>
<keyword evidence="1" id="KW-0472">Membrane</keyword>
<gene>
    <name evidence="2" type="ORF">S06H3_00211</name>
</gene>
<keyword evidence="1" id="KW-1133">Transmembrane helix</keyword>